<evidence type="ECO:0000313" key="4">
    <source>
        <dbReference type="Proteomes" id="UP000624244"/>
    </source>
</evidence>
<dbReference type="PANTHER" id="PTHR10622:SF10">
    <property type="entry name" value="HET DOMAIN-CONTAINING PROTEIN"/>
    <property type="match status" value="1"/>
</dbReference>
<sequence length="269" mass="30557">MRLLRRSDTGDITLTQFSDKDIPHYAILSHTWGPDAEEVTFGDLVNGTGRDKSGYKKILFCGEQAAQDGLEYFWLDTCCIDKSSSAELTEAINSMFKWYRASDICYAFLSDLEHGKQSLWDCKWFRRGWTLQELIAPSIVRFYDAEWNFRGDKLTLRSELASITQVDPDVLTNAVSLAEVPVAVRISWAARRETKREEDRAYSLLGILGINMPMLYGEGENSFIRLQKEIIRNSPDMSIFGWTRTNTIAQGGQYSGLLASSPADFEDKD</sequence>
<evidence type="ECO:0000259" key="2">
    <source>
        <dbReference type="Pfam" id="PF26640"/>
    </source>
</evidence>
<organism evidence="3 4">
    <name type="scientific">Cochliobolus sativus</name>
    <name type="common">Common root rot and spot blotch fungus</name>
    <name type="synonym">Bipolaris sorokiniana</name>
    <dbReference type="NCBI Taxonomy" id="45130"/>
    <lineage>
        <taxon>Eukaryota</taxon>
        <taxon>Fungi</taxon>
        <taxon>Dikarya</taxon>
        <taxon>Ascomycota</taxon>
        <taxon>Pezizomycotina</taxon>
        <taxon>Dothideomycetes</taxon>
        <taxon>Pleosporomycetidae</taxon>
        <taxon>Pleosporales</taxon>
        <taxon>Pleosporineae</taxon>
        <taxon>Pleosporaceae</taxon>
        <taxon>Bipolaris</taxon>
    </lineage>
</organism>
<dbReference type="PANTHER" id="PTHR10622">
    <property type="entry name" value="HET DOMAIN-CONTAINING PROTEIN"/>
    <property type="match status" value="1"/>
</dbReference>
<dbReference type="Pfam" id="PF26640">
    <property type="entry name" value="DUF8212"/>
    <property type="match status" value="1"/>
</dbReference>
<dbReference type="Proteomes" id="UP000624244">
    <property type="component" value="Unassembled WGS sequence"/>
</dbReference>
<comment type="caution">
    <text evidence="3">The sequence shown here is derived from an EMBL/GenBank/DDBJ whole genome shotgun (WGS) entry which is preliminary data.</text>
</comment>
<dbReference type="InterPro" id="IPR010730">
    <property type="entry name" value="HET"/>
</dbReference>
<feature type="domain" description="DUF8212" evidence="2">
    <location>
        <begin position="222"/>
        <end position="246"/>
    </location>
</feature>
<evidence type="ECO:0000313" key="3">
    <source>
        <dbReference type="EMBL" id="KAF5845844.1"/>
    </source>
</evidence>
<gene>
    <name evidence="3" type="ORF">GGP41_009655</name>
</gene>
<proteinExistence type="predicted"/>
<protein>
    <recommendedName>
        <fullName evidence="5">Heterokaryon incompatibility domain-containing protein</fullName>
    </recommendedName>
</protein>
<dbReference type="EMBL" id="WNKQ01000018">
    <property type="protein sequence ID" value="KAF5845844.1"/>
    <property type="molecule type" value="Genomic_DNA"/>
</dbReference>
<reference evidence="3" key="1">
    <citation type="submission" date="2019-11" db="EMBL/GenBank/DDBJ databases">
        <title>Bipolaris sorokiniana Genome sequencing.</title>
        <authorList>
            <person name="Wang H."/>
        </authorList>
    </citation>
    <scope>NUCLEOTIDE SEQUENCE</scope>
</reference>
<feature type="domain" description="Heterokaryon incompatibility" evidence="1">
    <location>
        <begin position="25"/>
        <end position="113"/>
    </location>
</feature>
<name>A0A8H5ZBY9_COCSA</name>
<accession>A0A8H5ZBY9</accession>
<evidence type="ECO:0000259" key="1">
    <source>
        <dbReference type="Pfam" id="PF06985"/>
    </source>
</evidence>
<dbReference type="Pfam" id="PF06985">
    <property type="entry name" value="HET"/>
    <property type="match status" value="1"/>
</dbReference>
<dbReference type="AlphaFoldDB" id="A0A8H5ZBY9"/>
<evidence type="ECO:0008006" key="5">
    <source>
        <dbReference type="Google" id="ProtNLM"/>
    </source>
</evidence>
<dbReference type="InterPro" id="IPR058525">
    <property type="entry name" value="DUF8212"/>
</dbReference>